<keyword evidence="1" id="KW-1133">Transmembrane helix</keyword>
<keyword evidence="1" id="KW-0472">Membrane</keyword>
<protein>
    <submittedName>
        <fullName evidence="2">Predicted protein</fullName>
    </submittedName>
</protein>
<organism evidence="2">
    <name type="scientific">Hordeum vulgare subsp. vulgare</name>
    <name type="common">Domesticated barley</name>
    <dbReference type="NCBI Taxonomy" id="112509"/>
    <lineage>
        <taxon>Eukaryota</taxon>
        <taxon>Viridiplantae</taxon>
        <taxon>Streptophyta</taxon>
        <taxon>Embryophyta</taxon>
        <taxon>Tracheophyta</taxon>
        <taxon>Spermatophyta</taxon>
        <taxon>Magnoliopsida</taxon>
        <taxon>Liliopsida</taxon>
        <taxon>Poales</taxon>
        <taxon>Poaceae</taxon>
        <taxon>BOP clade</taxon>
        <taxon>Pooideae</taxon>
        <taxon>Triticodae</taxon>
        <taxon>Triticeae</taxon>
        <taxon>Hordeinae</taxon>
        <taxon>Hordeum</taxon>
    </lineage>
</organism>
<accession>F2CR12</accession>
<dbReference type="AlphaFoldDB" id="F2CR12"/>
<dbReference type="EMBL" id="AK354064">
    <property type="protein sequence ID" value="BAJ85283.1"/>
    <property type="molecule type" value="mRNA"/>
</dbReference>
<sequence length="72" mass="8290">MLQDTSSQIQQRQWVGFSASNAMSSITSGVNYFQAIQRFLFGRIVFFLSHVHAYVNLHVLCALRRKRCSCYA</sequence>
<name>F2CR12_HORVV</name>
<reference evidence="2" key="1">
    <citation type="journal article" date="2011" name="Plant Physiol.">
        <title>Comprehensive sequence analysis of 24,783 barley full-length cDNAs derived from 12 clone libraries.</title>
        <authorList>
            <person name="Matsumoto T."/>
            <person name="Tanaka T."/>
            <person name="Sakai H."/>
            <person name="Amano N."/>
            <person name="Kanamori H."/>
            <person name="Kurita K."/>
            <person name="Kikuta A."/>
            <person name="Kamiya K."/>
            <person name="Yamamoto M."/>
            <person name="Ikawa H."/>
            <person name="Fujii N."/>
            <person name="Hori K."/>
            <person name="Itoh T."/>
            <person name="Sato K."/>
        </authorList>
    </citation>
    <scope>NUCLEOTIDE SEQUENCE</scope>
    <source>
        <tissue evidence="2">Shoot</tissue>
    </source>
</reference>
<evidence type="ECO:0000313" key="2">
    <source>
        <dbReference type="EMBL" id="BAJ85283.1"/>
    </source>
</evidence>
<proteinExistence type="evidence at transcript level"/>
<evidence type="ECO:0000256" key="1">
    <source>
        <dbReference type="SAM" id="Phobius"/>
    </source>
</evidence>
<feature type="transmembrane region" description="Helical" evidence="1">
    <location>
        <begin position="40"/>
        <end position="63"/>
    </location>
</feature>
<keyword evidence="1" id="KW-0812">Transmembrane</keyword>